<sequence length="132" mass="15483">MLEGATFIQILQDNLLYCADTGYIGKQHPTSQLFAFLFLRPYTHSPSLPDGTSDTLHIWLARVLPEWRKVGCHQRMMDEIVTAPNSTYTVYTTSSLFPDMRAWLLKRGWKQKREFEKSKVMLSKRRTWSVIR</sequence>
<organism evidence="1 2">
    <name type="scientific">Irpex rosettiformis</name>
    <dbReference type="NCBI Taxonomy" id="378272"/>
    <lineage>
        <taxon>Eukaryota</taxon>
        <taxon>Fungi</taxon>
        <taxon>Dikarya</taxon>
        <taxon>Basidiomycota</taxon>
        <taxon>Agaricomycotina</taxon>
        <taxon>Agaricomycetes</taxon>
        <taxon>Polyporales</taxon>
        <taxon>Irpicaceae</taxon>
        <taxon>Irpex</taxon>
    </lineage>
</organism>
<dbReference type="EMBL" id="MU274900">
    <property type="protein sequence ID" value="KAI0095117.1"/>
    <property type="molecule type" value="Genomic_DNA"/>
</dbReference>
<gene>
    <name evidence="1" type="ORF">BDY19DRAFT_66994</name>
</gene>
<dbReference type="Proteomes" id="UP001055072">
    <property type="component" value="Unassembled WGS sequence"/>
</dbReference>
<evidence type="ECO:0000313" key="1">
    <source>
        <dbReference type="EMBL" id="KAI0095117.1"/>
    </source>
</evidence>
<proteinExistence type="predicted"/>
<name>A0ACB8ULV9_9APHY</name>
<protein>
    <submittedName>
        <fullName evidence="1">Uncharacterized protein</fullName>
    </submittedName>
</protein>
<comment type="caution">
    <text evidence="1">The sequence shown here is derived from an EMBL/GenBank/DDBJ whole genome shotgun (WGS) entry which is preliminary data.</text>
</comment>
<keyword evidence="2" id="KW-1185">Reference proteome</keyword>
<reference evidence="1" key="1">
    <citation type="journal article" date="2021" name="Environ. Microbiol.">
        <title>Gene family expansions and transcriptome signatures uncover fungal adaptations to wood decay.</title>
        <authorList>
            <person name="Hage H."/>
            <person name="Miyauchi S."/>
            <person name="Viragh M."/>
            <person name="Drula E."/>
            <person name="Min B."/>
            <person name="Chaduli D."/>
            <person name="Navarro D."/>
            <person name="Favel A."/>
            <person name="Norest M."/>
            <person name="Lesage-Meessen L."/>
            <person name="Balint B."/>
            <person name="Merenyi Z."/>
            <person name="de Eugenio L."/>
            <person name="Morin E."/>
            <person name="Martinez A.T."/>
            <person name="Baldrian P."/>
            <person name="Stursova M."/>
            <person name="Martinez M.J."/>
            <person name="Novotny C."/>
            <person name="Magnuson J.K."/>
            <person name="Spatafora J.W."/>
            <person name="Maurice S."/>
            <person name="Pangilinan J."/>
            <person name="Andreopoulos W."/>
            <person name="LaButti K."/>
            <person name="Hundley H."/>
            <person name="Na H."/>
            <person name="Kuo A."/>
            <person name="Barry K."/>
            <person name="Lipzen A."/>
            <person name="Henrissat B."/>
            <person name="Riley R."/>
            <person name="Ahrendt S."/>
            <person name="Nagy L.G."/>
            <person name="Grigoriev I.V."/>
            <person name="Martin F."/>
            <person name="Rosso M.N."/>
        </authorList>
    </citation>
    <scope>NUCLEOTIDE SEQUENCE</scope>
    <source>
        <strain evidence="1">CBS 384.51</strain>
    </source>
</reference>
<evidence type="ECO:0000313" key="2">
    <source>
        <dbReference type="Proteomes" id="UP001055072"/>
    </source>
</evidence>
<accession>A0ACB8ULV9</accession>